<gene>
    <name evidence="1" type="primary">ubiT</name>
    <name evidence="3" type="ordered locus">HCH_02213</name>
</gene>
<dbReference type="STRING" id="349521.HCH_02213"/>
<dbReference type="InterPro" id="IPR016830">
    <property type="entry name" value="UbiT"/>
</dbReference>
<dbReference type="InterPro" id="IPR036527">
    <property type="entry name" value="SCP2_sterol-bd_dom_sf"/>
</dbReference>
<evidence type="ECO:0000259" key="2">
    <source>
        <dbReference type="Pfam" id="PF02036"/>
    </source>
</evidence>
<reference evidence="3 4" key="1">
    <citation type="journal article" date="2005" name="Nucleic Acids Res.">
        <title>Genomic blueprint of Hahella chejuensis, a marine microbe producing an algicidal agent.</title>
        <authorList>
            <person name="Jeong H."/>
            <person name="Yim J.H."/>
            <person name="Lee C."/>
            <person name="Choi S.-H."/>
            <person name="Park Y.K."/>
            <person name="Yoon S.H."/>
            <person name="Hur C.-G."/>
            <person name="Kang H.-Y."/>
            <person name="Kim D."/>
            <person name="Lee H.H."/>
            <person name="Park K.H."/>
            <person name="Park S.-H."/>
            <person name="Park H.-S."/>
            <person name="Lee H.K."/>
            <person name="Oh T.K."/>
            <person name="Kim J.F."/>
        </authorList>
    </citation>
    <scope>NUCLEOTIDE SEQUENCE [LARGE SCALE GENOMIC DNA]</scope>
    <source>
        <strain evidence="3 4">KCTC 2396</strain>
    </source>
</reference>
<keyword evidence="4" id="KW-1185">Reference proteome</keyword>
<accession>Q2SJY3</accession>
<evidence type="ECO:0000313" key="3">
    <source>
        <dbReference type="EMBL" id="ABC29041.1"/>
    </source>
</evidence>
<proteinExistence type="inferred from homology"/>
<dbReference type="HAMAP" id="MF_02231">
    <property type="entry name" value="UbiT"/>
    <property type="match status" value="1"/>
</dbReference>
<dbReference type="GO" id="GO:0006744">
    <property type="term" value="P:ubiquinone biosynthetic process"/>
    <property type="evidence" value="ECO:0007669"/>
    <property type="project" value="UniProtKB-UniRule"/>
</dbReference>
<name>Q2SJY3_HAHCH</name>
<comment type="function">
    <text evidence="1">Required for O(2)-independent ubiquinone (coenzyme Q) biosynthesis. Likely functions as an accessory factor.</text>
</comment>
<dbReference type="eggNOG" id="COG3154">
    <property type="taxonomic scope" value="Bacteria"/>
</dbReference>
<dbReference type="AlphaFoldDB" id="Q2SJY3"/>
<dbReference type="HOGENOM" id="CLU_1218385_0_0_6"/>
<sequence length="227" mass="25280">MRCAGDLMEIKMLLVMSLFNNGYLTLRQGRPKFMLKSPLQLSRELAAALPPLTDVVRRPGRYLLQPLTRTPFALQAALLRKLLKDSYGEAIREGDFDSLVNRWIKITVVDLDASWSISLGADRSIRVAQTETADTEIRGDSAAFALIAGRKMDPDTLFFQRRIVILGDTELGHEMKNLLDTGDLNDLPAPAHQLLELASSIAVYWENAKRDMLAALSYKIPVTPPSA</sequence>
<comment type="pathway">
    <text evidence="1">Cofactor biosynthesis; ubiquinone biosynthesis.</text>
</comment>
<feature type="domain" description="SCP2" evidence="2">
    <location>
        <begin position="90"/>
        <end position="180"/>
    </location>
</feature>
<evidence type="ECO:0000313" key="4">
    <source>
        <dbReference type="Proteomes" id="UP000000238"/>
    </source>
</evidence>
<evidence type="ECO:0000256" key="1">
    <source>
        <dbReference type="HAMAP-Rule" id="MF_02231"/>
    </source>
</evidence>
<dbReference type="SUPFAM" id="SSF55718">
    <property type="entry name" value="SCP-like"/>
    <property type="match status" value="1"/>
</dbReference>
<organism evidence="3 4">
    <name type="scientific">Hahella chejuensis (strain KCTC 2396)</name>
    <dbReference type="NCBI Taxonomy" id="349521"/>
    <lineage>
        <taxon>Bacteria</taxon>
        <taxon>Pseudomonadati</taxon>
        <taxon>Pseudomonadota</taxon>
        <taxon>Gammaproteobacteria</taxon>
        <taxon>Oceanospirillales</taxon>
        <taxon>Hahellaceae</taxon>
        <taxon>Hahella</taxon>
    </lineage>
</organism>
<dbReference type="EMBL" id="CP000155">
    <property type="protein sequence ID" value="ABC29041.1"/>
    <property type="molecule type" value="Genomic_DNA"/>
</dbReference>
<dbReference type="Gene3D" id="3.30.1050.10">
    <property type="entry name" value="SCP2 sterol-binding domain"/>
    <property type="match status" value="1"/>
</dbReference>
<comment type="similarity">
    <text evidence="1">Belongs to the UbiT family.</text>
</comment>
<dbReference type="KEGG" id="hch:HCH_02213"/>
<keyword evidence="1" id="KW-0831">Ubiquinone biosynthesis</keyword>
<dbReference type="InterPro" id="IPR003033">
    <property type="entry name" value="SCP2_sterol-bd_dom"/>
</dbReference>
<dbReference type="Pfam" id="PF02036">
    <property type="entry name" value="SCP2"/>
    <property type="match status" value="1"/>
</dbReference>
<dbReference type="UniPathway" id="UPA00232"/>
<protein>
    <recommendedName>
        <fullName evidence="1">Ubiquinone biosynthesis accessory factor UbiT</fullName>
    </recommendedName>
</protein>
<dbReference type="Proteomes" id="UP000000238">
    <property type="component" value="Chromosome"/>
</dbReference>